<comment type="caution">
    <text evidence="3">The sequence shown here is derived from an EMBL/GenBank/DDBJ whole genome shotgun (WGS) entry which is preliminary data.</text>
</comment>
<name>A0ABR2WT19_9FUNG</name>
<feature type="region of interest" description="Disordered" evidence="1">
    <location>
        <begin position="334"/>
        <end position="353"/>
    </location>
</feature>
<evidence type="ECO:0000313" key="3">
    <source>
        <dbReference type="EMBL" id="KAK9764609.1"/>
    </source>
</evidence>
<evidence type="ECO:0000313" key="4">
    <source>
        <dbReference type="Proteomes" id="UP001479436"/>
    </source>
</evidence>
<accession>A0ABR2WT19</accession>
<dbReference type="EMBL" id="JASJQH010000396">
    <property type="protein sequence ID" value="KAK9764609.1"/>
    <property type="molecule type" value="Genomic_DNA"/>
</dbReference>
<reference evidence="3 4" key="1">
    <citation type="submission" date="2023-04" db="EMBL/GenBank/DDBJ databases">
        <title>Genome of Basidiobolus ranarum AG-B5.</title>
        <authorList>
            <person name="Stajich J.E."/>
            <person name="Carter-House D."/>
            <person name="Gryganskyi A."/>
        </authorList>
    </citation>
    <scope>NUCLEOTIDE SEQUENCE [LARGE SCALE GENOMIC DNA]</scope>
    <source>
        <strain evidence="3 4">AG-B5</strain>
    </source>
</reference>
<proteinExistence type="predicted"/>
<feature type="chain" id="PRO_5047522307" evidence="2">
    <location>
        <begin position="21"/>
        <end position="353"/>
    </location>
</feature>
<feature type="signal peptide" evidence="2">
    <location>
        <begin position="1"/>
        <end position="20"/>
    </location>
</feature>
<organism evidence="3 4">
    <name type="scientific">Basidiobolus ranarum</name>
    <dbReference type="NCBI Taxonomy" id="34480"/>
    <lineage>
        <taxon>Eukaryota</taxon>
        <taxon>Fungi</taxon>
        <taxon>Fungi incertae sedis</taxon>
        <taxon>Zoopagomycota</taxon>
        <taxon>Entomophthoromycotina</taxon>
        <taxon>Basidiobolomycetes</taxon>
        <taxon>Basidiobolales</taxon>
        <taxon>Basidiobolaceae</taxon>
        <taxon>Basidiobolus</taxon>
    </lineage>
</organism>
<protein>
    <submittedName>
        <fullName evidence="3">Uncharacterized protein</fullName>
    </submittedName>
</protein>
<feature type="compositionally biased region" description="Polar residues" evidence="1">
    <location>
        <begin position="339"/>
        <end position="353"/>
    </location>
</feature>
<sequence>MNRSRLLILLCIHGLLLCIAFIVQKSANPSVTETITSTESHKKFVEDGEPTEFQRIPLKTLIQQYPKDTNYFLYNWLSFLGFNNIRYMIEHAYYYGYLINRTVILPHRVHCRSCLHEGYCRVLGRPVDDSQLVDSPNGKEGKHRWSLPIEEFIDMNRMVEKSGGTMIRMQDFLRLQLYYQDLDRKGNTDQRNLIQYWDAIDPIEYLRDQRGITFEDGSASNFTVAFPSLSYVGTDRVHTICGQENSVDDLSPILAKEKKLRQAGQTSIDLYGYPDEPNYSVREFTTKTISLDDIPNLMGFAQEFGTNKYPQQLLHFTGRYIHWFPRRQFHFATEENRNNGRASLQQSRTPTGC</sequence>
<evidence type="ECO:0000256" key="2">
    <source>
        <dbReference type="SAM" id="SignalP"/>
    </source>
</evidence>
<gene>
    <name evidence="3" type="ORF">K7432_007728</name>
</gene>
<dbReference type="Proteomes" id="UP001479436">
    <property type="component" value="Unassembled WGS sequence"/>
</dbReference>
<keyword evidence="4" id="KW-1185">Reference proteome</keyword>
<evidence type="ECO:0000256" key="1">
    <source>
        <dbReference type="SAM" id="MobiDB-lite"/>
    </source>
</evidence>
<keyword evidence="2" id="KW-0732">Signal</keyword>